<feature type="transmembrane region" description="Helical" evidence="1">
    <location>
        <begin position="64"/>
        <end position="82"/>
    </location>
</feature>
<feature type="transmembrane region" description="Helical" evidence="1">
    <location>
        <begin position="12"/>
        <end position="32"/>
    </location>
</feature>
<name>A0ABY5PI67_9ACTN</name>
<dbReference type="EMBL" id="CP088295">
    <property type="protein sequence ID" value="UUY04072.1"/>
    <property type="molecule type" value="Genomic_DNA"/>
</dbReference>
<evidence type="ECO:0000256" key="1">
    <source>
        <dbReference type="SAM" id="Phobius"/>
    </source>
</evidence>
<gene>
    <name evidence="2" type="ORF">LRS13_00660</name>
</gene>
<feature type="transmembrane region" description="Helical" evidence="1">
    <location>
        <begin position="89"/>
        <end position="106"/>
    </location>
</feature>
<keyword evidence="1" id="KW-0812">Transmembrane</keyword>
<proteinExistence type="predicted"/>
<dbReference type="Proteomes" id="UP001058860">
    <property type="component" value="Chromosome"/>
</dbReference>
<reference evidence="3" key="1">
    <citation type="submission" date="2021-11" db="EMBL/GenBank/DDBJ databases">
        <title>Cultivation dependent microbiological survey of springs from the worlds oldest radium mine currently devoted to the extraction of radon-saturated water.</title>
        <authorList>
            <person name="Kapinusova G."/>
            <person name="Smrhova T."/>
            <person name="Strejcek M."/>
            <person name="Suman J."/>
            <person name="Jani K."/>
            <person name="Pajer P."/>
            <person name="Uhlik O."/>
        </authorList>
    </citation>
    <scope>NUCLEOTIDE SEQUENCE [LARGE SCALE GENOMIC DNA]</scope>
    <source>
        <strain evidence="3">J379</strain>
    </source>
</reference>
<keyword evidence="3" id="KW-1185">Reference proteome</keyword>
<keyword evidence="1" id="KW-0472">Membrane</keyword>
<keyword evidence="1" id="KW-1133">Transmembrane helix</keyword>
<organism evidence="2 3">
    <name type="scientific">Svornostia abyssi</name>
    <dbReference type="NCBI Taxonomy" id="2898438"/>
    <lineage>
        <taxon>Bacteria</taxon>
        <taxon>Bacillati</taxon>
        <taxon>Actinomycetota</taxon>
        <taxon>Thermoleophilia</taxon>
        <taxon>Solirubrobacterales</taxon>
        <taxon>Baekduiaceae</taxon>
        <taxon>Svornostia</taxon>
    </lineage>
</organism>
<dbReference type="RefSeq" id="WP_353864566.1">
    <property type="nucleotide sequence ID" value="NZ_CP088295.1"/>
</dbReference>
<protein>
    <submittedName>
        <fullName evidence="2">Uncharacterized protein</fullName>
    </submittedName>
</protein>
<sequence length="162" mass="17220">MTSDAALPRPGRFRAGLIALAAVPVIQAIWMLTAPRGFYDDFPGLGRSWLPPVSVYDEHLSRDVGAAQLGLAVVLIAAAVLLERRVVQVALIAFLAASVPHAVYHLTTTGSYGTVDNVLSLGGFLAQVALAAWLLSQTRTHRSVSWPASTPSRPPRAARSRG</sequence>
<accession>A0ABY5PI67</accession>
<evidence type="ECO:0000313" key="2">
    <source>
        <dbReference type="EMBL" id="UUY04072.1"/>
    </source>
</evidence>
<evidence type="ECO:0000313" key="3">
    <source>
        <dbReference type="Proteomes" id="UP001058860"/>
    </source>
</evidence>
<feature type="transmembrane region" description="Helical" evidence="1">
    <location>
        <begin position="118"/>
        <end position="135"/>
    </location>
</feature>